<organism evidence="1 2">
    <name type="scientific">Gracilinema caldarium (strain ATCC 51460 / DSM 7334 / H1)</name>
    <name type="common">Treponema caldarium</name>
    <dbReference type="NCBI Taxonomy" id="744872"/>
    <lineage>
        <taxon>Bacteria</taxon>
        <taxon>Pseudomonadati</taxon>
        <taxon>Spirochaetota</taxon>
        <taxon>Spirochaetia</taxon>
        <taxon>Spirochaetales</taxon>
        <taxon>Breznakiellaceae</taxon>
        <taxon>Gracilinema</taxon>
    </lineage>
</organism>
<dbReference type="OrthoDB" id="6400528at2"/>
<evidence type="ECO:0000313" key="2">
    <source>
        <dbReference type="Proteomes" id="UP000000503"/>
    </source>
</evidence>
<accession>F8EXM2</accession>
<dbReference type="HOGENOM" id="CLU_846475_0_0_12"/>
<keyword evidence="2" id="KW-1185">Reference proteome</keyword>
<evidence type="ECO:0008006" key="3">
    <source>
        <dbReference type="Google" id="ProtNLM"/>
    </source>
</evidence>
<sequence>MIKIYKDTIVYIVCPASTATGGPELLHQLAYHLIKRGINTFMYYYPCYTNNPIHPDYLQYAVPFTNQIIDNGNNLLIFPESYKYIAVPLLYKHIRKAMWFLSIDNYYISRLKKLDLITRIKNKINSITKNELFDITLLRKRHLKKINIQNDIIIKYSEFVLTNSFRGLDYLTSVLHRDVFYLSEYINDSFFKISVDIRKKENIVVYNPKKGLKFTNYLIKRANGIQFIPIINMKRDDVIELLKRAKVYIDFGNHPGKDRLPREAAIMYCCVITGTRGSAGNYKDVPIPSSFKFNDKKENINQIINTIKHCFDNYNNIINKYEYYRNFVRNEEYEFIRSINLIFRKE</sequence>
<dbReference type="RefSeq" id="WP_013968913.1">
    <property type="nucleotide sequence ID" value="NC_015732.1"/>
</dbReference>
<proteinExistence type="predicted"/>
<dbReference type="Proteomes" id="UP000000503">
    <property type="component" value="Chromosome"/>
</dbReference>
<name>F8EXM2_GRAC1</name>
<gene>
    <name evidence="1" type="ordered locus">Spica_1458</name>
</gene>
<dbReference type="STRING" id="744872.Spica_1458"/>
<dbReference type="KEGG" id="scd:Spica_1458"/>
<dbReference type="EMBL" id="CP002868">
    <property type="protein sequence ID" value="AEJ19603.1"/>
    <property type="molecule type" value="Genomic_DNA"/>
</dbReference>
<dbReference type="eggNOG" id="COG0438">
    <property type="taxonomic scope" value="Bacteria"/>
</dbReference>
<reference evidence="2" key="1">
    <citation type="journal article" date="2013" name="Stand. Genomic Sci.">
        <title>Genome sequence of the thermophilic fresh-water bacterium Spirochaeta caldaria type strain (H1(T)), reclassification of Spirochaeta caldaria, Spirochaeta stenostrepta, and Spirochaeta zuelzerae in the genus Treponema as Treponema caldaria comb. nov., Treponema stenostrepta comb. nov., and Treponema zuelzerae comb. nov., and emendation of the genus Treponema.</title>
        <authorList>
            <person name="Abt B."/>
            <person name="Goker M."/>
            <person name="Scheuner C."/>
            <person name="Han C."/>
            <person name="Lu M."/>
            <person name="Misra M."/>
            <person name="Lapidus A."/>
            <person name="Nolan M."/>
            <person name="Lucas S."/>
            <person name="Hammon N."/>
            <person name="Deshpande S."/>
            <person name="Cheng J.F."/>
            <person name="Tapia R."/>
            <person name="Goodwin L.A."/>
            <person name="Pitluck S."/>
            <person name="Liolios K."/>
            <person name="Pagani I."/>
            <person name="Ivanova N."/>
            <person name="Mavromatis K."/>
            <person name="Mikhailova N."/>
            <person name="Huntemann M."/>
            <person name="Pati A."/>
            <person name="Chen A."/>
            <person name="Palaniappan K."/>
            <person name="Land M."/>
            <person name="Hauser L."/>
            <person name="Jeffries C.D."/>
            <person name="Rohde M."/>
            <person name="Spring S."/>
            <person name="Gronow S."/>
            <person name="Detter J.C."/>
            <person name="Bristow J."/>
            <person name="Eisen J.A."/>
            <person name="Markowitz V."/>
            <person name="Hugenholtz P."/>
            <person name="Kyrpides N.C."/>
            <person name="Woyke T."/>
            <person name="Klenk H.P."/>
        </authorList>
    </citation>
    <scope>NUCLEOTIDE SEQUENCE</scope>
    <source>
        <strain evidence="2">ATCC 51460 / DSM 7334 / H1</strain>
    </source>
</reference>
<dbReference type="AlphaFoldDB" id="F8EXM2"/>
<evidence type="ECO:0000313" key="1">
    <source>
        <dbReference type="EMBL" id="AEJ19603.1"/>
    </source>
</evidence>
<protein>
    <recommendedName>
        <fullName evidence="3">Glycosyltransferase family 1 protein</fullName>
    </recommendedName>
</protein>